<evidence type="ECO:0000313" key="9">
    <source>
        <dbReference type="EMBL" id="KAF4467414.1"/>
    </source>
</evidence>
<dbReference type="Proteomes" id="UP000554235">
    <property type="component" value="Unassembled WGS sequence"/>
</dbReference>
<dbReference type="GO" id="GO:0004674">
    <property type="term" value="F:protein serine/threonine kinase activity"/>
    <property type="evidence" value="ECO:0007669"/>
    <property type="project" value="UniProtKB-KW"/>
</dbReference>
<dbReference type="InterPro" id="IPR017441">
    <property type="entry name" value="Protein_kinase_ATP_BS"/>
</dbReference>
<keyword evidence="1" id="KW-0723">Serine/threonine-protein kinase</keyword>
<dbReference type="PANTHER" id="PTHR45646">
    <property type="entry name" value="SERINE/THREONINE-PROTEIN KINASE DOA-RELATED"/>
    <property type="match status" value="1"/>
</dbReference>
<dbReference type="AlphaFoldDB" id="A0A8H4P9K2"/>
<dbReference type="PROSITE" id="PS00107">
    <property type="entry name" value="PROTEIN_KINASE_ATP"/>
    <property type="match status" value="1"/>
</dbReference>
<feature type="region of interest" description="Disordered" evidence="7">
    <location>
        <begin position="118"/>
        <end position="144"/>
    </location>
</feature>
<keyword evidence="10" id="KW-1185">Reference proteome</keyword>
<dbReference type="PANTHER" id="PTHR45646:SF11">
    <property type="entry name" value="SERINE_THREONINE-PROTEIN KINASE DOA"/>
    <property type="match status" value="1"/>
</dbReference>
<dbReference type="GO" id="GO:0005524">
    <property type="term" value="F:ATP binding"/>
    <property type="evidence" value="ECO:0007669"/>
    <property type="project" value="UniProtKB-UniRule"/>
</dbReference>
<name>A0A8H4P9K2_9HYPO</name>
<dbReference type="PROSITE" id="PS50011">
    <property type="entry name" value="PROTEIN_KINASE_DOM"/>
    <property type="match status" value="1"/>
</dbReference>
<dbReference type="Gene3D" id="3.30.200.20">
    <property type="entry name" value="Phosphorylase Kinase, domain 1"/>
    <property type="match status" value="1"/>
</dbReference>
<evidence type="ECO:0000256" key="6">
    <source>
        <dbReference type="PROSITE-ProRule" id="PRU10141"/>
    </source>
</evidence>
<dbReference type="EMBL" id="JAADYS010000748">
    <property type="protein sequence ID" value="KAF4467414.1"/>
    <property type="molecule type" value="Genomic_DNA"/>
</dbReference>
<dbReference type="SMART" id="SM00220">
    <property type="entry name" value="S_TKc"/>
    <property type="match status" value="1"/>
</dbReference>
<keyword evidence="2" id="KW-0808">Transferase</keyword>
<dbReference type="Pfam" id="PF00069">
    <property type="entry name" value="Pkinase"/>
    <property type="match status" value="1"/>
</dbReference>
<evidence type="ECO:0000256" key="3">
    <source>
        <dbReference type="ARBA" id="ARBA00022741"/>
    </source>
</evidence>
<evidence type="ECO:0000256" key="5">
    <source>
        <dbReference type="ARBA" id="ARBA00022840"/>
    </source>
</evidence>
<dbReference type="InterPro" id="IPR011009">
    <property type="entry name" value="Kinase-like_dom_sf"/>
</dbReference>
<accession>A0A8H4P9K2</accession>
<organism evidence="9 10">
    <name type="scientific">Fusarium albosuccineum</name>
    <dbReference type="NCBI Taxonomy" id="1237068"/>
    <lineage>
        <taxon>Eukaryota</taxon>
        <taxon>Fungi</taxon>
        <taxon>Dikarya</taxon>
        <taxon>Ascomycota</taxon>
        <taxon>Pezizomycotina</taxon>
        <taxon>Sordariomycetes</taxon>
        <taxon>Hypocreomycetidae</taxon>
        <taxon>Hypocreales</taxon>
        <taxon>Nectriaceae</taxon>
        <taxon>Fusarium</taxon>
        <taxon>Fusarium decemcellulare species complex</taxon>
    </lineage>
</organism>
<evidence type="ECO:0000256" key="1">
    <source>
        <dbReference type="ARBA" id="ARBA00022527"/>
    </source>
</evidence>
<dbReference type="PROSITE" id="PS51257">
    <property type="entry name" value="PROKAR_LIPOPROTEIN"/>
    <property type="match status" value="1"/>
</dbReference>
<sequence>MHHSRRFSSDEKWHSEASWQYSLAWPMFVACCLQNVAFLVGSHKPGQGLMAEQQVADDKCGDADEHRTLDPGESLSSQQTTMLRLPPYRSNIVSFISKLATSYPSHLQPCICTRSFTSSDPRHQSFKSSSAPVPESLPPNVPIDEEQLPRYRSEVYYPANPGDVLCEQYELKAKVGWGSTSTVWLAQDISSERLFKSNRFVALKICNSDAADEDTNHELDMNMHLSSVNSTHRGRAILGTAFEAFSIDSPQRSSHLALVFKPMREPLWLFRRRLGGQDKVTHLKLDNIMVTFEDESVIEDFVQSQAAHPMARKIVGERTVYRCHNNFGALKGGINTIRNMYPKITDFGLAQRGDQAGPLIHPIQPNDCHAPEVLLGTGWSYSADIWNFGIIVWDILTGQSLFQQERLYSASQHLADMIALLGPVPPAMLQRERDLRHWRWRPEVHNPEGKLSGNAAEFFGGPFFSDDGTFLHKDLIPSSRSLENELPECIPDAEADLFFAFMRRMLCWVPEERATAAELKLDPWLE</sequence>
<feature type="region of interest" description="Disordered" evidence="7">
    <location>
        <begin position="52"/>
        <end position="79"/>
    </location>
</feature>
<dbReference type="GO" id="GO:0043484">
    <property type="term" value="P:regulation of RNA splicing"/>
    <property type="evidence" value="ECO:0007669"/>
    <property type="project" value="TreeGrafter"/>
</dbReference>
<feature type="domain" description="Protein kinase" evidence="8">
    <location>
        <begin position="169"/>
        <end position="525"/>
    </location>
</feature>
<evidence type="ECO:0000256" key="4">
    <source>
        <dbReference type="ARBA" id="ARBA00022777"/>
    </source>
</evidence>
<keyword evidence="3 6" id="KW-0547">Nucleotide-binding</keyword>
<evidence type="ECO:0000313" key="10">
    <source>
        <dbReference type="Proteomes" id="UP000554235"/>
    </source>
</evidence>
<dbReference type="OrthoDB" id="5979581at2759"/>
<proteinExistence type="predicted"/>
<gene>
    <name evidence="9" type="ORF">FALBO_5708</name>
</gene>
<dbReference type="GO" id="GO:0005634">
    <property type="term" value="C:nucleus"/>
    <property type="evidence" value="ECO:0007669"/>
    <property type="project" value="TreeGrafter"/>
</dbReference>
<feature type="compositionally biased region" description="Basic and acidic residues" evidence="7">
    <location>
        <begin position="56"/>
        <end position="70"/>
    </location>
</feature>
<keyword evidence="5 6" id="KW-0067">ATP-binding</keyword>
<evidence type="ECO:0000256" key="2">
    <source>
        <dbReference type="ARBA" id="ARBA00022679"/>
    </source>
</evidence>
<evidence type="ECO:0000256" key="7">
    <source>
        <dbReference type="SAM" id="MobiDB-lite"/>
    </source>
</evidence>
<protein>
    <submittedName>
        <fullName evidence="9">Kinase-like domain</fullName>
    </submittedName>
</protein>
<dbReference type="Gene3D" id="1.10.510.10">
    <property type="entry name" value="Transferase(Phosphotransferase) domain 1"/>
    <property type="match status" value="1"/>
</dbReference>
<dbReference type="SUPFAM" id="SSF56112">
    <property type="entry name" value="Protein kinase-like (PK-like)"/>
    <property type="match status" value="1"/>
</dbReference>
<comment type="caution">
    <text evidence="9">The sequence shown here is derived from an EMBL/GenBank/DDBJ whole genome shotgun (WGS) entry which is preliminary data.</text>
</comment>
<evidence type="ECO:0000259" key="8">
    <source>
        <dbReference type="PROSITE" id="PS50011"/>
    </source>
</evidence>
<keyword evidence="4 9" id="KW-0418">Kinase</keyword>
<reference evidence="9 10" key="1">
    <citation type="submission" date="2020-01" db="EMBL/GenBank/DDBJ databases">
        <title>Identification and distribution of gene clusters putatively required for synthesis of sphingolipid metabolism inhibitors in phylogenetically diverse species of the filamentous fungus Fusarium.</title>
        <authorList>
            <person name="Kim H.-S."/>
            <person name="Busman M."/>
            <person name="Brown D.W."/>
            <person name="Divon H."/>
            <person name="Uhlig S."/>
            <person name="Proctor R.H."/>
        </authorList>
    </citation>
    <scope>NUCLEOTIDE SEQUENCE [LARGE SCALE GENOMIC DNA]</scope>
    <source>
        <strain evidence="9 10">NRRL 20459</strain>
    </source>
</reference>
<dbReference type="InterPro" id="IPR051175">
    <property type="entry name" value="CLK_kinases"/>
</dbReference>
<dbReference type="InterPro" id="IPR000719">
    <property type="entry name" value="Prot_kinase_dom"/>
</dbReference>
<feature type="binding site" evidence="6">
    <location>
        <position position="204"/>
    </location>
    <ligand>
        <name>ATP</name>
        <dbReference type="ChEBI" id="CHEBI:30616"/>
    </ligand>
</feature>